<evidence type="ECO:0000259" key="7">
    <source>
        <dbReference type="Pfam" id="PF01494"/>
    </source>
</evidence>
<dbReference type="EMBL" id="JAQQWM010000008">
    <property type="protein sequence ID" value="KAK8053542.1"/>
    <property type="molecule type" value="Genomic_DNA"/>
</dbReference>
<dbReference type="PANTHER" id="PTHR47178">
    <property type="entry name" value="MONOOXYGENASE, FAD-BINDING"/>
    <property type="match status" value="1"/>
</dbReference>
<evidence type="ECO:0000256" key="2">
    <source>
        <dbReference type="ARBA" id="ARBA00005179"/>
    </source>
</evidence>
<comment type="cofactor">
    <cofactor evidence="1">
        <name>FAD</name>
        <dbReference type="ChEBI" id="CHEBI:57692"/>
    </cofactor>
</comment>
<dbReference type="PRINTS" id="PR00420">
    <property type="entry name" value="RNGMNOXGNASE"/>
</dbReference>
<accession>A0ABR1U4B4</accession>
<name>A0ABR1U4B4_9PEZI</name>
<dbReference type="PANTHER" id="PTHR47178:SF5">
    <property type="entry name" value="FAD-BINDING DOMAIN-CONTAINING PROTEIN"/>
    <property type="match status" value="1"/>
</dbReference>
<keyword evidence="4" id="KW-0274">FAD</keyword>
<evidence type="ECO:0000256" key="5">
    <source>
        <dbReference type="ARBA" id="ARBA00023002"/>
    </source>
</evidence>
<sequence length="410" mass="44133">MASPPTTTTTTTVLIIGAGVGGLILAQGLRKAGLPFMVFERDDLLDSRLQGYRLKVTGDVAAQLRETLPAEVWSLLQRTCAQAVLGETNLNATDAAVRACRRGRLPAGVPLPLVADRGVLRKVLMSGIEDRVRFGQSLVAYEELLEPDKDGSGSSRIRAQFADGSTAEGALLVAADGVGSRARRQLLPQVQPVDTGVRCIYGKSPLGEELRARYPERHRRCITVVRDETPLLQSIITGRDSPVVMVCEPCHFSPGDRDRRPDLIPDDYVHWGILFSSSGLGVPDPDLGDDDDAVALALDITGEWDPSIRSLIELQDRELTHGMRVLSAPAALPEWEPSDRVTVLGDAVHVMSPSGGVGAVAAIHDACLLAGILAQEGHSKISIGKYERGMREFAKKCIDRSNEAAVRMLG</sequence>
<keyword evidence="9" id="KW-1185">Reference proteome</keyword>
<gene>
    <name evidence="8" type="ORF">PG996_012843</name>
</gene>
<evidence type="ECO:0000313" key="9">
    <source>
        <dbReference type="Proteomes" id="UP001446871"/>
    </source>
</evidence>
<dbReference type="InterPro" id="IPR002938">
    <property type="entry name" value="FAD-bd"/>
</dbReference>
<keyword evidence="3" id="KW-0285">Flavoprotein</keyword>
<dbReference type="Proteomes" id="UP001446871">
    <property type="component" value="Unassembled WGS sequence"/>
</dbReference>
<evidence type="ECO:0000313" key="8">
    <source>
        <dbReference type="EMBL" id="KAK8053542.1"/>
    </source>
</evidence>
<keyword evidence="5" id="KW-0560">Oxidoreductase</keyword>
<feature type="domain" description="FAD-binding" evidence="7">
    <location>
        <begin position="11"/>
        <end position="186"/>
    </location>
</feature>
<organism evidence="8 9">
    <name type="scientific">Apiospora saccharicola</name>
    <dbReference type="NCBI Taxonomy" id="335842"/>
    <lineage>
        <taxon>Eukaryota</taxon>
        <taxon>Fungi</taxon>
        <taxon>Dikarya</taxon>
        <taxon>Ascomycota</taxon>
        <taxon>Pezizomycotina</taxon>
        <taxon>Sordariomycetes</taxon>
        <taxon>Xylariomycetidae</taxon>
        <taxon>Amphisphaeriales</taxon>
        <taxon>Apiosporaceae</taxon>
        <taxon>Apiospora</taxon>
    </lineage>
</organism>
<proteinExistence type="predicted"/>
<comment type="pathway">
    <text evidence="2">Secondary metabolite biosynthesis.</text>
</comment>
<dbReference type="Pfam" id="PF01494">
    <property type="entry name" value="FAD_binding_3"/>
    <property type="match status" value="2"/>
</dbReference>
<dbReference type="Gene3D" id="3.50.50.60">
    <property type="entry name" value="FAD/NAD(P)-binding domain"/>
    <property type="match status" value="1"/>
</dbReference>
<feature type="domain" description="FAD-binding" evidence="7">
    <location>
        <begin position="338"/>
        <end position="400"/>
    </location>
</feature>
<comment type="caution">
    <text evidence="8">The sequence shown here is derived from an EMBL/GenBank/DDBJ whole genome shotgun (WGS) entry which is preliminary data.</text>
</comment>
<protein>
    <recommendedName>
        <fullName evidence="7">FAD-binding domain-containing protein</fullName>
    </recommendedName>
</protein>
<dbReference type="InterPro" id="IPR036188">
    <property type="entry name" value="FAD/NAD-bd_sf"/>
</dbReference>
<reference evidence="8 9" key="1">
    <citation type="submission" date="2023-01" db="EMBL/GenBank/DDBJ databases">
        <title>Analysis of 21 Apiospora genomes using comparative genomics revels a genus with tremendous synthesis potential of carbohydrate active enzymes and secondary metabolites.</title>
        <authorList>
            <person name="Sorensen T."/>
        </authorList>
    </citation>
    <scope>NUCLEOTIDE SEQUENCE [LARGE SCALE GENOMIC DNA]</scope>
    <source>
        <strain evidence="8 9">CBS 83171</strain>
    </source>
</reference>
<keyword evidence="6" id="KW-0503">Monooxygenase</keyword>
<evidence type="ECO:0000256" key="6">
    <source>
        <dbReference type="ARBA" id="ARBA00023033"/>
    </source>
</evidence>
<evidence type="ECO:0000256" key="3">
    <source>
        <dbReference type="ARBA" id="ARBA00022630"/>
    </source>
</evidence>
<evidence type="ECO:0000256" key="4">
    <source>
        <dbReference type="ARBA" id="ARBA00022827"/>
    </source>
</evidence>
<evidence type="ECO:0000256" key="1">
    <source>
        <dbReference type="ARBA" id="ARBA00001974"/>
    </source>
</evidence>
<dbReference type="SUPFAM" id="SSF51905">
    <property type="entry name" value="FAD/NAD(P)-binding domain"/>
    <property type="match status" value="1"/>
</dbReference>